<proteinExistence type="predicted"/>
<evidence type="ECO:0000256" key="1">
    <source>
        <dbReference type="SAM" id="Phobius"/>
    </source>
</evidence>
<comment type="caution">
    <text evidence="2">The sequence shown here is derived from an EMBL/GenBank/DDBJ whole genome shotgun (WGS) entry which is preliminary data.</text>
</comment>
<organism evidence="2 3">
    <name type="scientific">Mucuna pruriens</name>
    <name type="common">Velvet bean</name>
    <name type="synonym">Dolichos pruriens</name>
    <dbReference type="NCBI Taxonomy" id="157652"/>
    <lineage>
        <taxon>Eukaryota</taxon>
        <taxon>Viridiplantae</taxon>
        <taxon>Streptophyta</taxon>
        <taxon>Embryophyta</taxon>
        <taxon>Tracheophyta</taxon>
        <taxon>Spermatophyta</taxon>
        <taxon>Magnoliopsida</taxon>
        <taxon>eudicotyledons</taxon>
        <taxon>Gunneridae</taxon>
        <taxon>Pentapetalae</taxon>
        <taxon>rosids</taxon>
        <taxon>fabids</taxon>
        <taxon>Fabales</taxon>
        <taxon>Fabaceae</taxon>
        <taxon>Papilionoideae</taxon>
        <taxon>50 kb inversion clade</taxon>
        <taxon>NPAAA clade</taxon>
        <taxon>indigoferoid/millettioid clade</taxon>
        <taxon>Phaseoleae</taxon>
        <taxon>Mucuna</taxon>
    </lineage>
</organism>
<feature type="non-terminal residue" evidence="2">
    <location>
        <position position="1"/>
    </location>
</feature>
<evidence type="ECO:0000313" key="3">
    <source>
        <dbReference type="Proteomes" id="UP000257109"/>
    </source>
</evidence>
<feature type="transmembrane region" description="Helical" evidence="1">
    <location>
        <begin position="43"/>
        <end position="67"/>
    </location>
</feature>
<reference evidence="2" key="1">
    <citation type="submission" date="2018-05" db="EMBL/GenBank/DDBJ databases">
        <title>Draft genome of Mucuna pruriens seed.</title>
        <authorList>
            <person name="Nnadi N.E."/>
            <person name="Vos R."/>
            <person name="Hasami M.H."/>
            <person name="Devisetty U.K."/>
            <person name="Aguiy J.C."/>
        </authorList>
    </citation>
    <scope>NUCLEOTIDE SEQUENCE [LARGE SCALE GENOMIC DNA]</scope>
    <source>
        <strain evidence="2">JCA_2017</strain>
    </source>
</reference>
<protein>
    <submittedName>
        <fullName evidence="2">Uncharacterized protein</fullName>
    </submittedName>
</protein>
<keyword evidence="3" id="KW-1185">Reference proteome</keyword>
<dbReference type="Proteomes" id="UP000257109">
    <property type="component" value="Unassembled WGS sequence"/>
</dbReference>
<evidence type="ECO:0000313" key="2">
    <source>
        <dbReference type="EMBL" id="RDY13549.1"/>
    </source>
</evidence>
<dbReference type="EMBL" id="QJKJ01000256">
    <property type="protein sequence ID" value="RDY13549.1"/>
    <property type="molecule type" value="Genomic_DNA"/>
</dbReference>
<name>A0A371IET1_MUCPR</name>
<keyword evidence="1" id="KW-0472">Membrane</keyword>
<dbReference type="AlphaFoldDB" id="A0A371IET1"/>
<sequence>MDDTISDTCMFLKTVKDIRHYISCLSSTASSSPPKMVSCLVKALSVVAAVGTICLVFWIRLIAILTLRRALGESKFFEMHIALDSNSAGCQSFTIQDGAAPLVSNCYVLLAIFEIRCLAVAGVLSINAPPLAA</sequence>
<gene>
    <name evidence="2" type="ORF">CR513_01514</name>
</gene>
<keyword evidence="1" id="KW-1133">Transmembrane helix</keyword>
<keyword evidence="1" id="KW-0812">Transmembrane</keyword>
<accession>A0A371IET1</accession>